<evidence type="ECO:0000256" key="2">
    <source>
        <dbReference type="ARBA" id="ARBA00022729"/>
    </source>
</evidence>
<keyword evidence="3" id="KW-0677">Repeat</keyword>
<dbReference type="EMBL" id="GEEE01018787">
    <property type="protein sequence ID" value="JAP44438.1"/>
    <property type="molecule type" value="Transcribed_RNA"/>
</dbReference>
<dbReference type="PROSITE" id="PS51450">
    <property type="entry name" value="LRR"/>
    <property type="match status" value="2"/>
</dbReference>
<keyword evidence="6" id="KW-0472">Membrane</keyword>
<evidence type="ECO:0000256" key="4">
    <source>
        <dbReference type="ARBA" id="ARBA00023157"/>
    </source>
</evidence>
<feature type="region of interest" description="Disordered" evidence="5">
    <location>
        <begin position="572"/>
        <end position="646"/>
    </location>
</feature>
<reference evidence="8" key="1">
    <citation type="submission" date="2016-01" db="EMBL/GenBank/DDBJ databases">
        <title>Reference transcriptome for the parasite Schistocephalus solidus: insights into the molecular evolution of parasitism.</title>
        <authorList>
            <person name="Hebert F.O."/>
            <person name="Grambauer S."/>
            <person name="Barber I."/>
            <person name="Landry C.R."/>
            <person name="Aubin-Horth N."/>
        </authorList>
    </citation>
    <scope>NUCLEOTIDE SEQUENCE</scope>
</reference>
<evidence type="ECO:0000256" key="6">
    <source>
        <dbReference type="SAM" id="Phobius"/>
    </source>
</evidence>
<evidence type="ECO:0000256" key="1">
    <source>
        <dbReference type="ARBA" id="ARBA00022614"/>
    </source>
</evidence>
<dbReference type="SUPFAM" id="SSF48726">
    <property type="entry name" value="Immunoglobulin"/>
    <property type="match status" value="1"/>
</dbReference>
<dbReference type="SUPFAM" id="SSF52058">
    <property type="entry name" value="L domain-like"/>
    <property type="match status" value="1"/>
</dbReference>
<evidence type="ECO:0000259" key="7">
    <source>
        <dbReference type="PROSITE" id="PS50835"/>
    </source>
</evidence>
<keyword evidence="1" id="KW-0433">Leucine-rich repeat</keyword>
<evidence type="ECO:0000313" key="8">
    <source>
        <dbReference type="EMBL" id="JAP44438.1"/>
    </source>
</evidence>
<accession>A0A0X3NXX2</accession>
<feature type="transmembrane region" description="Helical" evidence="6">
    <location>
        <begin position="483"/>
        <end position="502"/>
    </location>
</feature>
<dbReference type="PROSITE" id="PS50835">
    <property type="entry name" value="IG_LIKE"/>
    <property type="match status" value="1"/>
</dbReference>
<dbReference type="InterPro" id="IPR001611">
    <property type="entry name" value="Leu-rich_rpt"/>
</dbReference>
<dbReference type="Pfam" id="PF13855">
    <property type="entry name" value="LRR_8"/>
    <property type="match status" value="1"/>
</dbReference>
<keyword evidence="4" id="KW-1015">Disulfide bond</keyword>
<dbReference type="InterPro" id="IPR032675">
    <property type="entry name" value="LRR_dom_sf"/>
</dbReference>
<protein>
    <submittedName>
        <fullName evidence="8">Protein slit</fullName>
    </submittedName>
</protein>
<proteinExistence type="predicted"/>
<organism evidence="8">
    <name type="scientific">Schistocephalus solidus</name>
    <name type="common">Tapeworm</name>
    <dbReference type="NCBI Taxonomy" id="70667"/>
    <lineage>
        <taxon>Eukaryota</taxon>
        <taxon>Metazoa</taxon>
        <taxon>Spiralia</taxon>
        <taxon>Lophotrochozoa</taxon>
        <taxon>Platyhelminthes</taxon>
        <taxon>Cestoda</taxon>
        <taxon>Eucestoda</taxon>
        <taxon>Diphyllobothriidea</taxon>
        <taxon>Diphyllobothriidae</taxon>
        <taxon>Schistocephalus</taxon>
    </lineage>
</organism>
<dbReference type="PANTHER" id="PTHR24366">
    <property type="entry name" value="IG(IMMUNOGLOBULIN) AND LRR(LEUCINE RICH REPEAT) DOMAINS"/>
    <property type="match status" value="1"/>
</dbReference>
<gene>
    <name evidence="8" type="primary">SLIT</name>
    <name evidence="8" type="ORF">TR123036</name>
</gene>
<dbReference type="InterPro" id="IPR007110">
    <property type="entry name" value="Ig-like_dom"/>
</dbReference>
<feature type="compositionally biased region" description="Low complexity" evidence="5">
    <location>
        <begin position="609"/>
        <end position="622"/>
    </location>
</feature>
<sequence>MKSETSQTPVVLHSLRKPTPSARCPRSFLPLLLIPILSVFPTGAERPRCPDVCQCVSTMMDCKQSGLRELPHPPSSKLEMVVISNQTFRSSVLNSLALKPYWSREFGGEVRLKLLKIRYCNIASLARGAFGKLGLQLEELDLSGNPLKTIDAFVFSGLKLKSLFLNNLPRPKIDEEAFSGVLELNSLSLQNSRLTRLSYHALLELTQSNFLKHLFLHGNQLSHIESSFEHIFRTLQSFELTGNPWHCDCNLRWLIQIYRLSRANGAQIPRVHQQPSCSGPNDFANFSFDQVALNDSELYAEPYFTATPRPLLICEVPRLEHLEVDLRQFVADTKTNQAILGCLIRGTPEVHISWTHQIATGQTRNVTSQAALSASPTVSSERQGFDFSRGRAPVSRWSSSLTVSRFNASDVYSCTGTNLLGNVSATIRVLWPKGVNAPAIAKGEKDLEPVDALTTRRSSLGLDHQLPYDQYNILAKRFSLMDVIGAVVGTFLVTMLLFVVAYRSSRLYSYHKSKCRGHLMLTGLTGQEASKHSPGGTSSSGMASSLLRFAHPPIEQPTKAAAFFDFSEQMGQTCGPPAAHQSPLLRGVYNSPGPDEQTGMNQQGHHHPQQQQQQQPTTTTTTATLAKQHDSGTYNSHSTVSSATANGQGAYETVYNEPNQIMYETPSDGLTGQNQPFLYQLGNHLNMHGFPILLSGTLPRGPVGAFTQVPFSLPPSQYPTYLPPPPAMQQPTLPGSSSLVRMPLGSSVSNGMTVPTGQEYTQTTNFPANARSSMILINTSSGIPVHNRIS</sequence>
<dbReference type="PANTHER" id="PTHR24366:SF161">
    <property type="entry name" value="TIR DOMAIN-CONTAINING PROTEIN"/>
    <property type="match status" value="1"/>
</dbReference>
<evidence type="ECO:0000256" key="5">
    <source>
        <dbReference type="SAM" id="MobiDB-lite"/>
    </source>
</evidence>
<evidence type="ECO:0000256" key="3">
    <source>
        <dbReference type="ARBA" id="ARBA00022737"/>
    </source>
</evidence>
<keyword evidence="6" id="KW-1133">Transmembrane helix</keyword>
<dbReference type="InterPro" id="IPR036179">
    <property type="entry name" value="Ig-like_dom_sf"/>
</dbReference>
<dbReference type="AlphaFoldDB" id="A0A0X3NXX2"/>
<feature type="domain" description="Ig-like" evidence="7">
    <location>
        <begin position="317"/>
        <end position="428"/>
    </location>
</feature>
<feature type="compositionally biased region" description="Polar residues" evidence="5">
    <location>
        <begin position="631"/>
        <end position="646"/>
    </location>
</feature>
<keyword evidence="2" id="KW-0732">Signal</keyword>
<dbReference type="InterPro" id="IPR013783">
    <property type="entry name" value="Ig-like_fold"/>
</dbReference>
<dbReference type="Gene3D" id="3.80.10.10">
    <property type="entry name" value="Ribonuclease Inhibitor"/>
    <property type="match status" value="2"/>
</dbReference>
<keyword evidence="6" id="KW-0812">Transmembrane</keyword>
<dbReference type="Gene3D" id="2.60.40.10">
    <property type="entry name" value="Immunoglobulins"/>
    <property type="match status" value="1"/>
</dbReference>
<name>A0A0X3NXX2_SCHSO</name>